<dbReference type="InParanoid" id="A0A330L2I6"/>
<dbReference type="Proteomes" id="UP000248168">
    <property type="component" value="Unassembled WGS sequence"/>
</dbReference>
<dbReference type="AlphaFoldDB" id="A0A330L2I6"/>
<feature type="region of interest" description="Disordered" evidence="1">
    <location>
        <begin position="49"/>
        <end position="71"/>
    </location>
</feature>
<proteinExistence type="predicted"/>
<evidence type="ECO:0000256" key="1">
    <source>
        <dbReference type="SAM" id="MobiDB-lite"/>
    </source>
</evidence>
<feature type="compositionally biased region" description="Basic and acidic residues" evidence="1">
    <location>
        <begin position="55"/>
        <end position="67"/>
    </location>
</feature>
<dbReference type="EMBL" id="OUNR01000001">
    <property type="protein sequence ID" value="SPP63854.1"/>
    <property type="molecule type" value="Genomic_DNA"/>
</dbReference>
<reference evidence="3" key="1">
    <citation type="submission" date="2018-04" db="EMBL/GenBank/DDBJ databases">
        <authorList>
            <person name="Lucker S."/>
            <person name="Sakoula D."/>
        </authorList>
    </citation>
    <scope>NUCLEOTIDE SEQUENCE [LARGE SCALE GENOMIC DNA]</scope>
</reference>
<protein>
    <submittedName>
        <fullName evidence="2">Uncharacterized protein</fullName>
    </submittedName>
</protein>
<evidence type="ECO:0000313" key="2">
    <source>
        <dbReference type="EMBL" id="SPP63854.1"/>
    </source>
</evidence>
<gene>
    <name evidence="2" type="ORF">NITLEN_10940</name>
</gene>
<accession>A0A330L2I6</accession>
<evidence type="ECO:0000313" key="3">
    <source>
        <dbReference type="Proteomes" id="UP000248168"/>
    </source>
</evidence>
<name>A0A330L2I6_9BACT</name>
<organism evidence="2 3">
    <name type="scientific">Nitrospira lenta</name>
    <dbReference type="NCBI Taxonomy" id="1436998"/>
    <lineage>
        <taxon>Bacteria</taxon>
        <taxon>Pseudomonadati</taxon>
        <taxon>Nitrospirota</taxon>
        <taxon>Nitrospiria</taxon>
        <taxon>Nitrospirales</taxon>
        <taxon>Nitrospiraceae</taxon>
        <taxon>Nitrospira</taxon>
    </lineage>
</organism>
<sequence>MLDRRQVSPKLPPFQAILLQLTAQLRLQRLRSFGPGTEFDCVLLPLSGESANAKKPTDERARDKTDDNSQQYAGHIHCATLSVI</sequence>
<keyword evidence="3" id="KW-1185">Reference proteome</keyword>